<feature type="region of interest" description="Disordered" evidence="1">
    <location>
        <begin position="55"/>
        <end position="225"/>
    </location>
</feature>
<evidence type="ECO:0000256" key="1">
    <source>
        <dbReference type="SAM" id="MobiDB-lite"/>
    </source>
</evidence>
<gene>
    <name evidence="2" type="ORF">BU23DRAFT_570084</name>
</gene>
<evidence type="ECO:0008006" key="4">
    <source>
        <dbReference type="Google" id="ProtNLM"/>
    </source>
</evidence>
<protein>
    <recommendedName>
        <fullName evidence="4">J domain-containing protein</fullName>
    </recommendedName>
</protein>
<evidence type="ECO:0000313" key="2">
    <source>
        <dbReference type="EMBL" id="KAF1971310.1"/>
    </source>
</evidence>
<feature type="compositionally biased region" description="Basic and acidic residues" evidence="1">
    <location>
        <begin position="109"/>
        <end position="131"/>
    </location>
</feature>
<name>A0A6A5V3V5_9PLEO</name>
<dbReference type="SUPFAM" id="SSF46565">
    <property type="entry name" value="Chaperone J-domain"/>
    <property type="match status" value="1"/>
</dbReference>
<dbReference type="EMBL" id="ML976694">
    <property type="protein sequence ID" value="KAF1971310.1"/>
    <property type="molecule type" value="Genomic_DNA"/>
</dbReference>
<dbReference type="InterPro" id="IPR001623">
    <property type="entry name" value="DnaJ_domain"/>
</dbReference>
<dbReference type="InterPro" id="IPR036869">
    <property type="entry name" value="J_dom_sf"/>
</dbReference>
<dbReference type="CDD" id="cd06257">
    <property type="entry name" value="DnaJ"/>
    <property type="match status" value="1"/>
</dbReference>
<feature type="compositionally biased region" description="Basic and acidic residues" evidence="1">
    <location>
        <begin position="63"/>
        <end position="75"/>
    </location>
</feature>
<feature type="compositionally biased region" description="Basic and acidic residues" evidence="1">
    <location>
        <begin position="173"/>
        <end position="183"/>
    </location>
</feature>
<feature type="compositionally biased region" description="Basic and acidic residues" evidence="1">
    <location>
        <begin position="84"/>
        <end position="97"/>
    </location>
</feature>
<accession>A0A6A5V3V5</accession>
<dbReference type="Gene3D" id="1.10.287.110">
    <property type="entry name" value="DnaJ domain"/>
    <property type="match status" value="1"/>
</dbReference>
<sequence length="253" mass="28637">MDDSTFVTVSIIVGAFPNYSIGSYAAYDMSSVHNSVLSGYVHHGTQTLPRVRYPARNNLQSLSKKERRSERRSEYVDEMVYECRGSRAEEGEPDRAQEPGPSKAFKAAFGKDESKSEDDDRPRKYKEEKHPPQGSTKSSSRRKEHIPAGSRDGERLSKDVPLPPKYYFHRPPKREARPDENHTHRPPPGPNVPKPKFRRAEPQGTAPPRSNEQPERESYTPPVDHYGVLGVSHSASAREVKKAYRQLAQVSSR</sequence>
<dbReference type="AlphaFoldDB" id="A0A6A5V3V5"/>
<proteinExistence type="predicted"/>
<organism evidence="2 3">
    <name type="scientific">Bimuria novae-zelandiae CBS 107.79</name>
    <dbReference type="NCBI Taxonomy" id="1447943"/>
    <lineage>
        <taxon>Eukaryota</taxon>
        <taxon>Fungi</taxon>
        <taxon>Dikarya</taxon>
        <taxon>Ascomycota</taxon>
        <taxon>Pezizomycotina</taxon>
        <taxon>Dothideomycetes</taxon>
        <taxon>Pleosporomycetidae</taxon>
        <taxon>Pleosporales</taxon>
        <taxon>Massarineae</taxon>
        <taxon>Didymosphaeriaceae</taxon>
        <taxon>Bimuria</taxon>
    </lineage>
</organism>
<reference evidence="2" key="1">
    <citation type="journal article" date="2020" name="Stud. Mycol.">
        <title>101 Dothideomycetes genomes: a test case for predicting lifestyles and emergence of pathogens.</title>
        <authorList>
            <person name="Haridas S."/>
            <person name="Albert R."/>
            <person name="Binder M."/>
            <person name="Bloem J."/>
            <person name="Labutti K."/>
            <person name="Salamov A."/>
            <person name="Andreopoulos B."/>
            <person name="Baker S."/>
            <person name="Barry K."/>
            <person name="Bills G."/>
            <person name="Bluhm B."/>
            <person name="Cannon C."/>
            <person name="Castanera R."/>
            <person name="Culley D."/>
            <person name="Daum C."/>
            <person name="Ezra D."/>
            <person name="Gonzalez J."/>
            <person name="Henrissat B."/>
            <person name="Kuo A."/>
            <person name="Liang C."/>
            <person name="Lipzen A."/>
            <person name="Lutzoni F."/>
            <person name="Magnuson J."/>
            <person name="Mondo S."/>
            <person name="Nolan M."/>
            <person name="Ohm R."/>
            <person name="Pangilinan J."/>
            <person name="Park H.-J."/>
            <person name="Ramirez L."/>
            <person name="Alfaro M."/>
            <person name="Sun H."/>
            <person name="Tritt A."/>
            <person name="Yoshinaga Y."/>
            <person name="Zwiers L.-H."/>
            <person name="Turgeon B."/>
            <person name="Goodwin S."/>
            <person name="Spatafora J."/>
            <person name="Crous P."/>
            <person name="Grigoriev I."/>
        </authorList>
    </citation>
    <scope>NUCLEOTIDE SEQUENCE</scope>
    <source>
        <strain evidence="2">CBS 107.79</strain>
    </source>
</reference>
<dbReference type="Proteomes" id="UP000800036">
    <property type="component" value="Unassembled WGS sequence"/>
</dbReference>
<evidence type="ECO:0000313" key="3">
    <source>
        <dbReference type="Proteomes" id="UP000800036"/>
    </source>
</evidence>
<keyword evidence="3" id="KW-1185">Reference proteome</keyword>